<sequence length="840" mass="89755">MRSGPGTSNSVLVTIPDGSDVDLGNCNEAGTWCSVTYNNQNGFVSGQYLKESDDPNGWPRAFDTDGGGKIVLYQPQITAWDDFKTIEALTAVEYATGDLKNPVFGVIGFRGDTQADSENNQVVISNITVTEVNFSSLGRDDLSKLQVAVGKLLPTGPITISEERITASLAEQKRMTDVKGLNTAPPPIFHSTTPALLVQTNGPVTMGPVENVDDLQFVINTNWDIFQTTGDKTYYLRDDSSWLSASALDGDWSAVDTLPDVFSKLPDSDNWKDAKAAVPAKPFENGAPKVFYSDKPAELIVFQGDPKKEAVPDTALEWISNTESDVFFDTANNTWYALLSGRWFSAASLDGPWTFATPNLPADFRHIPSDVPYYSVRYSVPGTSESEEARLKASIPHTARVEVGSVKPDVTYGGDPKFEPIEGTSMSYATNTNVDVIEVDGHYYVLQNGVWFVGDTPTGPFEVATSVPDAIYTIPPSSPVYNTTYVRVYDTEPGAVWFGYTMGYLGGLLAWNTFVYGTGWYYPPYWGAPYGPYRWPGYYPRPITYGLGAYYNPVRGVYGRYGYAYGPYRGLAGGAAYNPRTGTYIRGGAAWGPGGERGFVAAYNPRTGTGAVARGGHNVYGSWGTAGVRRGSDWARISGGSNDAGGRGVHWSRGSGDQGFVGEGRRGNVYAGRDGNVYRNTGDGWQKFGRDGWNNVDRPDPGDLRGPGDGPIGGGDRNRPAADRGPGPVVGGSGGAGNLAPNRGPGPARPDGGRPADRGTGPARPGGDRVANRAPQHLDQDRRARELGNQRIMRDRGGFGGGGFEGGGRAFGGGGREFGGGGGFRGGGGFHGGGGGFRRR</sequence>
<dbReference type="Proteomes" id="UP000609531">
    <property type="component" value="Unassembled WGS sequence"/>
</dbReference>
<feature type="region of interest" description="Disordered" evidence="1">
    <location>
        <begin position="638"/>
        <end position="840"/>
    </location>
</feature>
<dbReference type="PROSITE" id="PS51781">
    <property type="entry name" value="SH3B"/>
    <property type="match status" value="1"/>
</dbReference>
<reference evidence="3" key="1">
    <citation type="submission" date="2020-12" db="EMBL/GenBank/DDBJ databases">
        <title>Bacterial taxonomy.</title>
        <authorList>
            <person name="Pan X."/>
        </authorList>
    </citation>
    <scope>NUCLEOTIDE SEQUENCE</scope>
    <source>
        <strain evidence="3">B2012</strain>
    </source>
</reference>
<evidence type="ECO:0000259" key="2">
    <source>
        <dbReference type="PROSITE" id="PS51781"/>
    </source>
</evidence>
<gene>
    <name evidence="3" type="ORF">JCR33_07170</name>
</gene>
<feature type="domain" description="SH3b" evidence="2">
    <location>
        <begin position="1"/>
        <end position="53"/>
    </location>
</feature>
<evidence type="ECO:0000313" key="3">
    <source>
        <dbReference type="EMBL" id="MBJ3775461.1"/>
    </source>
</evidence>
<feature type="compositionally biased region" description="Basic and acidic residues" evidence="1">
    <location>
        <begin position="766"/>
        <end position="797"/>
    </location>
</feature>
<organism evidence="3 4">
    <name type="scientific">Acuticoccus mangrovi</name>
    <dbReference type="NCBI Taxonomy" id="2796142"/>
    <lineage>
        <taxon>Bacteria</taxon>
        <taxon>Pseudomonadati</taxon>
        <taxon>Pseudomonadota</taxon>
        <taxon>Alphaproteobacteria</taxon>
        <taxon>Hyphomicrobiales</taxon>
        <taxon>Amorphaceae</taxon>
        <taxon>Acuticoccus</taxon>
    </lineage>
</organism>
<dbReference type="EMBL" id="JAEKJA010000005">
    <property type="protein sequence ID" value="MBJ3775461.1"/>
    <property type="molecule type" value="Genomic_DNA"/>
</dbReference>
<feature type="compositionally biased region" description="Gly residues" evidence="1">
    <location>
        <begin position="798"/>
        <end position="840"/>
    </location>
</feature>
<name>A0A934IN21_9HYPH</name>
<protein>
    <recommendedName>
        <fullName evidence="2">SH3b domain-containing protein</fullName>
    </recommendedName>
</protein>
<dbReference type="AlphaFoldDB" id="A0A934IN21"/>
<dbReference type="Gene3D" id="2.30.30.40">
    <property type="entry name" value="SH3 Domains"/>
    <property type="match status" value="1"/>
</dbReference>
<keyword evidence="4" id="KW-1185">Reference proteome</keyword>
<proteinExistence type="predicted"/>
<dbReference type="InterPro" id="IPR003646">
    <property type="entry name" value="SH3-like_bac-type"/>
</dbReference>
<feature type="compositionally biased region" description="Gly residues" evidence="1">
    <location>
        <begin position="728"/>
        <end position="737"/>
    </location>
</feature>
<accession>A0A934IN21</accession>
<feature type="compositionally biased region" description="Gly residues" evidence="1">
    <location>
        <begin position="705"/>
        <end position="715"/>
    </location>
</feature>
<evidence type="ECO:0000256" key="1">
    <source>
        <dbReference type="SAM" id="MobiDB-lite"/>
    </source>
</evidence>
<comment type="caution">
    <text evidence="3">The sequence shown here is derived from an EMBL/GenBank/DDBJ whole genome shotgun (WGS) entry which is preliminary data.</text>
</comment>
<evidence type="ECO:0000313" key="4">
    <source>
        <dbReference type="Proteomes" id="UP000609531"/>
    </source>
</evidence>